<dbReference type="HOGENOM" id="CLU_1521910_0_0_2"/>
<reference evidence="1 2" key="2">
    <citation type="journal article" date="2012" name="BMC Genomics">
        <title>A comparative genomics perspective on the genetic content of the alkaliphilic haloarchaeon Natrialba magadii ATCC 43099T.</title>
        <authorList>
            <person name="Siddaramappa S."/>
            <person name="Challacombe J.F."/>
            <person name="Decastro R.E."/>
            <person name="Pfeiffer F."/>
            <person name="Sastre D.E."/>
            <person name="Gimenez M.I."/>
            <person name="Paggi R.A."/>
            <person name="Detter J.C."/>
            <person name="Davenport K.W."/>
            <person name="Goodwin L.A."/>
            <person name="Kyrpides N."/>
            <person name="Tapia R."/>
            <person name="Pitluck S."/>
            <person name="Lucas S."/>
            <person name="Woyke T."/>
            <person name="Maupin-Furlow J.A."/>
        </authorList>
    </citation>
    <scope>NUCLEOTIDE SEQUENCE [LARGE SCALE GENOMIC DNA]</scope>
    <source>
        <strain evidence="2">ATCC 43099 / DSM 3394 / CCM 3739 / CIP 104546 / IAM 13178 / JCM 8861 / NBRC 102185 / NCIMB 2190 / MS3</strain>
    </source>
</reference>
<proteinExistence type="predicted"/>
<accession>D3SYQ9</accession>
<dbReference type="EMBL" id="CP001932">
    <property type="protein sequence ID" value="ADD04170.1"/>
    <property type="molecule type" value="Genomic_DNA"/>
</dbReference>
<evidence type="ECO:0000313" key="1">
    <source>
        <dbReference type="EMBL" id="ADD04170.1"/>
    </source>
</evidence>
<dbReference type="PaxDb" id="547559-Nmag_0583"/>
<dbReference type="Proteomes" id="UP000001879">
    <property type="component" value="Chromosome"/>
</dbReference>
<keyword evidence="2" id="KW-1185">Reference proteome</keyword>
<evidence type="ECO:0000313" key="2">
    <source>
        <dbReference type="Proteomes" id="UP000001879"/>
    </source>
</evidence>
<organism evidence="1 2">
    <name type="scientific">Natrialba magadii (strain ATCC 43099 / DSM 3394 / CCM 3739 / CIP 104546 / IAM 13178 / JCM 8861 / NBRC 102185 / NCIMB 2190 / MS3)</name>
    <name type="common">Natronobacterium magadii</name>
    <dbReference type="NCBI Taxonomy" id="547559"/>
    <lineage>
        <taxon>Archaea</taxon>
        <taxon>Methanobacteriati</taxon>
        <taxon>Methanobacteriota</taxon>
        <taxon>Stenosarchaea group</taxon>
        <taxon>Halobacteria</taxon>
        <taxon>Halobacteriales</taxon>
        <taxon>Natrialbaceae</taxon>
        <taxon>Natrialba</taxon>
    </lineage>
</organism>
<reference evidence="2" key="1">
    <citation type="submission" date="2010-02" db="EMBL/GenBank/DDBJ databases">
        <title>Complete sequence of chromosome of Natrialba magadii ATCC 43099.</title>
        <authorList>
            <consortium name="US DOE Joint Genome Institute"/>
            <person name="Lucas S."/>
            <person name="Copeland A."/>
            <person name="Lapidus A."/>
            <person name="Cheng J.-F."/>
            <person name="Bruce D."/>
            <person name="Goodwin L."/>
            <person name="Pitluck S."/>
            <person name="Davenport K."/>
            <person name="Saunders E."/>
            <person name="Detter J.C."/>
            <person name="Han C."/>
            <person name="Tapia R."/>
            <person name="Land M."/>
            <person name="Hauser L."/>
            <person name="Kyrpides N."/>
            <person name="Mikhailova N."/>
            <person name="De Castro R.E."/>
            <person name="Maupin-Furlow J.A."/>
            <person name="Woyke T."/>
        </authorList>
    </citation>
    <scope>NUCLEOTIDE SEQUENCE [LARGE SCALE GENOMIC DNA]</scope>
    <source>
        <strain evidence="2">ATCC 43099 / DSM 3394 / CCM 3739 / CIP 104546 / IAM 13178 / JCM 8861 / NBRC 102185 / NCIMB 2190 / MS3</strain>
    </source>
</reference>
<name>D3SYQ9_NATMM</name>
<dbReference type="KEGG" id="nmg:Nmag_0583"/>
<sequence length="176" mass="19219">MATLTKSVPKRPIGRNPRVHHLLGRFCLGRPEGGTRVRRDCDRLSQVRGRVDGWLFGNQSVCDRVQVQEPVPVSEVCLKTALVCLLTGGRNTHSARDPAGVTVFAVCSRADGPLAWAAGSTIPRSVLSRGSHSLCSLQTALAPNRARCRPRLLRTTRSSWDGCAVSYSDYYSNNCN</sequence>
<protein>
    <submittedName>
        <fullName evidence="1">Uncharacterized protein</fullName>
    </submittedName>
</protein>
<gene>
    <name evidence="1" type="ordered locus">Nmag_0583</name>
</gene>
<dbReference type="STRING" id="547559.Nmag_0583"/>
<dbReference type="AlphaFoldDB" id="D3SYQ9"/>